<reference evidence="2 3" key="1">
    <citation type="journal article" date="2015" name="Proc. Natl. Acad. Sci. U.S.A.">
        <title>The resurrection genome of Boea hygrometrica: A blueprint for survival of dehydration.</title>
        <authorList>
            <person name="Xiao L."/>
            <person name="Yang G."/>
            <person name="Zhang L."/>
            <person name="Yang X."/>
            <person name="Zhao S."/>
            <person name="Ji Z."/>
            <person name="Zhou Q."/>
            <person name="Hu M."/>
            <person name="Wang Y."/>
            <person name="Chen M."/>
            <person name="Xu Y."/>
            <person name="Jin H."/>
            <person name="Xiao X."/>
            <person name="Hu G."/>
            <person name="Bao F."/>
            <person name="Hu Y."/>
            <person name="Wan P."/>
            <person name="Li L."/>
            <person name="Deng X."/>
            <person name="Kuang T."/>
            <person name="Xiang C."/>
            <person name="Zhu J.K."/>
            <person name="Oliver M.J."/>
            <person name="He Y."/>
        </authorList>
    </citation>
    <scope>NUCLEOTIDE SEQUENCE [LARGE SCALE GENOMIC DNA]</scope>
    <source>
        <strain evidence="3">cv. XS01</strain>
    </source>
</reference>
<proteinExistence type="predicted"/>
<dbReference type="AlphaFoldDB" id="A0A2Z7B9T6"/>
<organism evidence="2 3">
    <name type="scientific">Dorcoceras hygrometricum</name>
    <dbReference type="NCBI Taxonomy" id="472368"/>
    <lineage>
        <taxon>Eukaryota</taxon>
        <taxon>Viridiplantae</taxon>
        <taxon>Streptophyta</taxon>
        <taxon>Embryophyta</taxon>
        <taxon>Tracheophyta</taxon>
        <taxon>Spermatophyta</taxon>
        <taxon>Magnoliopsida</taxon>
        <taxon>eudicotyledons</taxon>
        <taxon>Gunneridae</taxon>
        <taxon>Pentapetalae</taxon>
        <taxon>asterids</taxon>
        <taxon>lamiids</taxon>
        <taxon>Lamiales</taxon>
        <taxon>Gesneriaceae</taxon>
        <taxon>Didymocarpoideae</taxon>
        <taxon>Trichosporeae</taxon>
        <taxon>Loxocarpinae</taxon>
        <taxon>Dorcoceras</taxon>
    </lineage>
</organism>
<gene>
    <name evidence="2" type="ORF">F511_14982</name>
</gene>
<keyword evidence="3" id="KW-1185">Reference proteome</keyword>
<evidence type="ECO:0000256" key="1">
    <source>
        <dbReference type="SAM" id="MobiDB-lite"/>
    </source>
</evidence>
<evidence type="ECO:0000313" key="3">
    <source>
        <dbReference type="Proteomes" id="UP000250235"/>
    </source>
</evidence>
<name>A0A2Z7B9T6_9LAMI</name>
<accession>A0A2Z7B9T6</accession>
<evidence type="ECO:0000313" key="2">
    <source>
        <dbReference type="EMBL" id="KZV31042.1"/>
    </source>
</evidence>
<sequence>MVTVMGDQATTAIGDQQVCSGDELSEDIETEPVVLSADEAMSLEDIFMSIPADIQLPSAGVEITRIFFGATIHISGVTERTWYLASLLKIPVEYKGKELLVEKDPVKGNPVWEQLVLIVAEIELLVQLREKVINEVEQFFHSFSRNKLAALQLEDVYTKRTVGRKFLEARRINFVPRDGSSAVDLKILDKLHSFHIFLLEELKTETLAHDLEWKLPCCSIIFEGQNHDRGAVIARSNTTTRSSCWIRTMIRVNGTWVIEPCADQWVKIPQPIISNEVPSQRQYDDTLPLMSEFFTLLKKRWADICLEIVGFCASRRLLPVGSTVLQVFVSDITDFLSSIALDRTIFRDVQIAQNIVSVAPSVQMLDEPSSSDSSSDDILMDFADQDTADAANSLPSATTPDVTNALNQLRASIDQIRERDDNGAKTKDTLLLHLSNFENQVIARVDAQDRVLGALRKASNDQRNLLSLELQSSHKQLGAQIVTTGLDVVEVRRVVNASQFSELVAYINRGGDNKKGESSSSRRPLPTPVHQSEGTGDAMRLTEPTQADIDNANRAILERIRNEDSLRAVRERDRARRERRLSRSGAYKRRRGY</sequence>
<feature type="region of interest" description="Disordered" evidence="1">
    <location>
        <begin position="509"/>
        <end position="546"/>
    </location>
</feature>
<protein>
    <submittedName>
        <fullName evidence="2">Uncharacterized protein</fullName>
    </submittedName>
</protein>
<feature type="region of interest" description="Disordered" evidence="1">
    <location>
        <begin position="570"/>
        <end position="593"/>
    </location>
</feature>
<dbReference type="Proteomes" id="UP000250235">
    <property type="component" value="Unassembled WGS sequence"/>
</dbReference>
<dbReference type="EMBL" id="KV007757">
    <property type="protein sequence ID" value="KZV31042.1"/>
    <property type="molecule type" value="Genomic_DNA"/>
</dbReference>
<feature type="compositionally biased region" description="Basic residues" evidence="1">
    <location>
        <begin position="577"/>
        <end position="593"/>
    </location>
</feature>